<evidence type="ECO:0000313" key="1">
    <source>
        <dbReference type="EMBL" id="PPJ31875.1"/>
    </source>
</evidence>
<dbReference type="EMBL" id="PSZC01000039">
    <property type="protein sequence ID" value="PPJ31875.1"/>
    <property type="molecule type" value="Genomic_DNA"/>
</dbReference>
<sequence length="202" mass="21687">MGTVPAADPLGGAEVSALDSYRARLTVARHATDSADCAELLDMLGLGGEPLCIDCGEKMTRAASDGRIIHGAQGRCWKCHRNYLDRKRQEAKDATAAAQAAVEAARRLRPAPPPLCERCYRRDAVEGSDLCAKCAKNVPAQEVRELVNRIQAATEMSVAAMSARIGMDPKALHQIIAPGCVRRHLGRDKFDRLAALAEEVGA</sequence>
<dbReference type="AlphaFoldDB" id="A0A2S6ACS9"/>
<comment type="caution">
    <text evidence="1">The sequence shown here is derived from an EMBL/GenBank/DDBJ whole genome shotgun (WGS) entry which is preliminary data.</text>
</comment>
<name>A0A2S6ACS9_9NOCA</name>
<gene>
    <name evidence="1" type="ORF">C5E45_32820</name>
</gene>
<dbReference type="Proteomes" id="UP000239874">
    <property type="component" value="Unassembled WGS sequence"/>
</dbReference>
<evidence type="ECO:0000313" key="2">
    <source>
        <dbReference type="Proteomes" id="UP000239874"/>
    </source>
</evidence>
<organism evidence="1 2">
    <name type="scientific">Nocardia nova</name>
    <dbReference type="NCBI Taxonomy" id="37330"/>
    <lineage>
        <taxon>Bacteria</taxon>
        <taxon>Bacillati</taxon>
        <taxon>Actinomycetota</taxon>
        <taxon>Actinomycetes</taxon>
        <taxon>Mycobacteriales</taxon>
        <taxon>Nocardiaceae</taxon>
        <taxon>Nocardia</taxon>
    </lineage>
</organism>
<reference evidence="1 2" key="1">
    <citation type="submission" date="2018-02" db="EMBL/GenBank/DDBJ databases">
        <title>8 Nocardia nova and 1 Nocardia cyriacigeorgica strain used for evolution to TMP-SMX.</title>
        <authorList>
            <person name="Mehta H."/>
            <person name="Weng J."/>
            <person name="Shamoo Y."/>
        </authorList>
    </citation>
    <scope>NUCLEOTIDE SEQUENCE [LARGE SCALE GENOMIC DNA]</scope>
    <source>
        <strain evidence="1 2">MDA3139</strain>
    </source>
</reference>
<accession>A0A2S6ACS9</accession>
<protein>
    <submittedName>
        <fullName evidence="1">Uncharacterized protein</fullName>
    </submittedName>
</protein>
<proteinExistence type="predicted"/>